<evidence type="ECO:0000313" key="1">
    <source>
        <dbReference type="EMBL" id="KAJ2979750.1"/>
    </source>
</evidence>
<evidence type="ECO:0000313" key="2">
    <source>
        <dbReference type="Proteomes" id="UP001143910"/>
    </source>
</evidence>
<comment type="caution">
    <text evidence="1">The sequence shown here is derived from an EMBL/GenBank/DDBJ whole genome shotgun (WGS) entry which is preliminary data.</text>
</comment>
<proteinExistence type="predicted"/>
<keyword evidence="2" id="KW-1185">Reference proteome</keyword>
<dbReference type="Proteomes" id="UP001143910">
    <property type="component" value="Unassembled WGS sequence"/>
</dbReference>
<accession>A0ACC1NLD7</accession>
<dbReference type="EMBL" id="JANJQO010000255">
    <property type="protein sequence ID" value="KAJ2979750.1"/>
    <property type="molecule type" value="Genomic_DNA"/>
</dbReference>
<name>A0ACC1NLD7_9HYPO</name>
<organism evidence="1 2">
    <name type="scientific">Zarea fungicola</name>
    <dbReference type="NCBI Taxonomy" id="93591"/>
    <lineage>
        <taxon>Eukaryota</taxon>
        <taxon>Fungi</taxon>
        <taxon>Dikarya</taxon>
        <taxon>Ascomycota</taxon>
        <taxon>Pezizomycotina</taxon>
        <taxon>Sordariomycetes</taxon>
        <taxon>Hypocreomycetidae</taxon>
        <taxon>Hypocreales</taxon>
        <taxon>Cordycipitaceae</taxon>
        <taxon>Zarea</taxon>
    </lineage>
</organism>
<gene>
    <name evidence="1" type="ORF">NQ176_g3064</name>
</gene>
<reference evidence="1" key="1">
    <citation type="submission" date="2022-08" db="EMBL/GenBank/DDBJ databases">
        <title>Genome Sequence of Lecanicillium fungicola.</title>
        <authorList>
            <person name="Buettner E."/>
        </authorList>
    </citation>
    <scope>NUCLEOTIDE SEQUENCE</scope>
    <source>
        <strain evidence="1">Babe33</strain>
    </source>
</reference>
<sequence>MLGSIARLGLPWLQWPVLVNAPMSGVAGSRLAVAVTCAGGLGQIGFTGDADAFDEELATAKLQLQNRKLKNQTCDDHILPIGAGIIVFGTPIEEFIPVIAKHTPAVVWLSFATAVEFQRWTTRIRQASPLTKVWIQVGSATAALEAAHHCRPDALVLQGSDAGGHGHESGASIIPLIPEVTDVLHNEGLVDIPLIAAGGIMDGRGTAAALALGALGVVMGTRFLGAEEAKVPPEFRKAIFESWDGAESTARSTAFDAMWGPNPWPELYNGRCLKNLIYENVKDGLSEEAARIQLHHYLRSRSLQDIPAKDMMSIWAGTGVGLVREIEKAADIVDGVRNSAQKTIMTLSKTMTEAIGCN</sequence>
<protein>
    <submittedName>
        <fullName evidence="1">Uncharacterized protein</fullName>
    </submittedName>
</protein>